<reference evidence="2 3" key="1">
    <citation type="submission" date="2020-07" db="EMBL/GenBank/DDBJ databases">
        <title>Natrinema (YPL30) sp. nov. and Haloterrigena xxxxxx (YPL8) sp. nov., isolated from a salt mine.</title>
        <authorList>
            <person name="Cui H."/>
        </authorList>
    </citation>
    <scope>NUCLEOTIDE SEQUENCE [LARGE SCALE GENOMIC DNA]</scope>
    <source>
        <strain evidence="2 3">YPL13</strain>
    </source>
</reference>
<evidence type="ECO:0000313" key="2">
    <source>
        <dbReference type="EMBL" id="QLK25398.1"/>
    </source>
</evidence>
<dbReference type="Proteomes" id="UP000510869">
    <property type="component" value="Chromosome"/>
</dbReference>
<evidence type="ECO:0000256" key="1">
    <source>
        <dbReference type="SAM" id="MobiDB-lite"/>
    </source>
</evidence>
<proteinExistence type="predicted"/>
<gene>
    <name evidence="2" type="ORF">HYG81_15090</name>
</gene>
<dbReference type="AlphaFoldDB" id="A0A7D6CMW2"/>
<dbReference type="OrthoDB" id="203027at2157"/>
<feature type="region of interest" description="Disordered" evidence="1">
    <location>
        <begin position="38"/>
        <end position="71"/>
    </location>
</feature>
<dbReference type="GeneID" id="56144557"/>
<dbReference type="RefSeq" id="WP_180840587.1">
    <property type="nucleotide sequence ID" value="NZ_CP059154.1"/>
</dbReference>
<dbReference type="EMBL" id="CP059154">
    <property type="protein sequence ID" value="QLK25398.1"/>
    <property type="molecule type" value="Genomic_DNA"/>
</dbReference>
<dbReference type="KEGG" id="nay:HYG81_15090"/>
<sequence length="71" mass="7925">MIDSDGRSTVRIYECPSPDNCDFAAGGAAELLEHVNTEHSGEYQQEDWPATNVAQEERHLDEDDSDESPDE</sequence>
<accession>A0A7D6CMW2</accession>
<feature type="compositionally biased region" description="Acidic residues" evidence="1">
    <location>
        <begin position="62"/>
        <end position="71"/>
    </location>
</feature>
<name>A0A7D6CMW2_9EURY</name>
<keyword evidence="3" id="KW-1185">Reference proteome</keyword>
<protein>
    <submittedName>
        <fullName evidence="2">Uncharacterized protein</fullName>
    </submittedName>
</protein>
<organism evidence="2 3">
    <name type="scientific">Natrinema zhouii</name>
    <dbReference type="NCBI Taxonomy" id="1710539"/>
    <lineage>
        <taxon>Archaea</taxon>
        <taxon>Methanobacteriati</taxon>
        <taxon>Methanobacteriota</taxon>
        <taxon>Stenosarchaea group</taxon>
        <taxon>Halobacteria</taxon>
        <taxon>Halobacteriales</taxon>
        <taxon>Natrialbaceae</taxon>
        <taxon>Natrinema</taxon>
    </lineage>
</organism>
<evidence type="ECO:0000313" key="3">
    <source>
        <dbReference type="Proteomes" id="UP000510869"/>
    </source>
</evidence>